<organism evidence="1 2">
    <name type="scientific">Hymenobacter sediminicola</name>
    <dbReference type="NCBI Taxonomy" id="2761579"/>
    <lineage>
        <taxon>Bacteria</taxon>
        <taxon>Pseudomonadati</taxon>
        <taxon>Bacteroidota</taxon>
        <taxon>Cytophagia</taxon>
        <taxon>Cytophagales</taxon>
        <taxon>Hymenobacteraceae</taxon>
        <taxon>Hymenobacter</taxon>
    </lineage>
</organism>
<proteinExistence type="predicted"/>
<dbReference type="RefSeq" id="WP_185889357.1">
    <property type="nucleotide sequence ID" value="NZ_CP060202.1"/>
</dbReference>
<reference evidence="1 2" key="1">
    <citation type="submission" date="2020-08" db="EMBL/GenBank/DDBJ databases">
        <title>Hymenobacter sp. S2-20-2 genome sequencing.</title>
        <authorList>
            <person name="Jin L."/>
        </authorList>
    </citation>
    <scope>NUCLEOTIDE SEQUENCE [LARGE SCALE GENOMIC DNA]</scope>
    <source>
        <strain evidence="1 2">S2-20-2</strain>
    </source>
</reference>
<dbReference type="AlphaFoldDB" id="A0A7G7WAT6"/>
<dbReference type="Proteomes" id="UP000515489">
    <property type="component" value="Chromosome"/>
</dbReference>
<gene>
    <name evidence="1" type="ORF">H4317_06705</name>
</gene>
<dbReference type="KEGG" id="hsk:H4317_06705"/>
<protein>
    <recommendedName>
        <fullName evidence="3">LURP-one-related family protein</fullName>
    </recommendedName>
</protein>
<evidence type="ECO:0000313" key="1">
    <source>
        <dbReference type="EMBL" id="QNH63479.1"/>
    </source>
</evidence>
<evidence type="ECO:0008006" key="3">
    <source>
        <dbReference type="Google" id="ProtNLM"/>
    </source>
</evidence>
<sequence length="169" mass="19038">MAAYKVTASGKRDFQLVADELVLGTLQYTEWFSFKAVITLADGSTFQIAPRGAWGTTIEVKAHDTVVLNFRMNWGGNILIKSRIHRKAFIFKQKSLFKNTYILQDKDGQEMLTIQPDFKWSNINHDYSLSATAEFDAFDNHALLLLTTVHCANYYMSIVTGMTVIAATA</sequence>
<evidence type="ECO:0000313" key="2">
    <source>
        <dbReference type="Proteomes" id="UP000515489"/>
    </source>
</evidence>
<dbReference type="EMBL" id="CP060202">
    <property type="protein sequence ID" value="QNH63479.1"/>
    <property type="molecule type" value="Genomic_DNA"/>
</dbReference>
<keyword evidence="2" id="KW-1185">Reference proteome</keyword>
<name>A0A7G7WAT6_9BACT</name>
<accession>A0A7G7WAT6</accession>